<dbReference type="STRING" id="114155.A0A4Q9PEP1"/>
<dbReference type="SUPFAM" id="SSF54695">
    <property type="entry name" value="POZ domain"/>
    <property type="match status" value="1"/>
</dbReference>
<dbReference type="EMBL" id="ML145309">
    <property type="protein sequence ID" value="TBU51542.1"/>
    <property type="molecule type" value="Genomic_DNA"/>
</dbReference>
<evidence type="ECO:0000313" key="2">
    <source>
        <dbReference type="Proteomes" id="UP000292082"/>
    </source>
</evidence>
<dbReference type="Proteomes" id="UP000292082">
    <property type="component" value="Unassembled WGS sequence"/>
</dbReference>
<dbReference type="PANTHER" id="PTHR31758:SF2">
    <property type="entry name" value="BTB_POZ DOMAIN-CONTAINING PROTEIN YLR108C"/>
    <property type="match status" value="1"/>
</dbReference>
<organism evidence="1 2">
    <name type="scientific">Dichomitus squalens</name>
    <dbReference type="NCBI Taxonomy" id="114155"/>
    <lineage>
        <taxon>Eukaryota</taxon>
        <taxon>Fungi</taxon>
        <taxon>Dikarya</taxon>
        <taxon>Basidiomycota</taxon>
        <taxon>Agaricomycotina</taxon>
        <taxon>Agaricomycetes</taxon>
        <taxon>Polyporales</taxon>
        <taxon>Polyporaceae</taxon>
        <taxon>Dichomitus</taxon>
    </lineage>
</organism>
<reference evidence="1 2" key="1">
    <citation type="submission" date="2019-01" db="EMBL/GenBank/DDBJ databases">
        <title>Draft genome sequences of three monokaryotic isolates of the white-rot basidiomycete fungus Dichomitus squalens.</title>
        <authorList>
            <consortium name="DOE Joint Genome Institute"/>
            <person name="Lopez S.C."/>
            <person name="Andreopoulos B."/>
            <person name="Pangilinan J."/>
            <person name="Lipzen A."/>
            <person name="Riley R."/>
            <person name="Ahrendt S."/>
            <person name="Ng V."/>
            <person name="Barry K."/>
            <person name="Daum C."/>
            <person name="Grigoriev I.V."/>
            <person name="Hilden K.S."/>
            <person name="Makela M.R."/>
            <person name="de Vries R.P."/>
        </authorList>
    </citation>
    <scope>NUCLEOTIDE SEQUENCE [LARGE SCALE GENOMIC DNA]</scope>
    <source>
        <strain evidence="1 2">CBS 464.89</strain>
    </source>
</reference>
<evidence type="ECO:0000313" key="1">
    <source>
        <dbReference type="EMBL" id="TBU51542.1"/>
    </source>
</evidence>
<protein>
    <submittedName>
        <fullName evidence="1">Uncharacterized protein</fullName>
    </submittedName>
</protein>
<name>A0A4Q9PEP1_9APHY</name>
<keyword evidence="2" id="KW-1185">Reference proteome</keyword>
<dbReference type="PANTHER" id="PTHR31758">
    <property type="entry name" value="BTB/POZ DOMAIN-CONTAINING PROTEIN YLR108C"/>
    <property type="match status" value="1"/>
</dbReference>
<dbReference type="InterPro" id="IPR011333">
    <property type="entry name" value="SKP1/BTB/POZ_sf"/>
</dbReference>
<accession>A0A4Q9PEP1</accession>
<dbReference type="AlphaFoldDB" id="A0A4Q9PEP1"/>
<gene>
    <name evidence="1" type="ORF">BD310DRAFT_335240</name>
</gene>
<sequence length="443" mass="49593">MTYLGNCTTHDVRGNKLTATAAAQLTLGHLTSPWSPLSIRHIAQLQLSICTMASPAPSASPSSPDNDVYTVVVRGETFELYHDQITFDSPNYFTTCFLSGFAEAKDRTLRLSRHPTLFAIIVEYLSGYPILPLSSQAVPPKMDLANAHRCLLSDAQYYGLQRLCALLTKPTLDMDLGWIGYANEVVDLRDVIRGKLPVGIVRREDGSVVSAHNGLPVIAYARDVVFTFVCTMLANPKDNYELDRTQRSLLIKLSYPPGTTVLHLSHSVEIPRIPAESRRPVVGRQNSYLQRETYWNAEGTSTIREHSRVHVDGEVVEWGSILYTLFDSEVDSPPKPVYDYPKHRHGSIYKIPHPHWRTPYDLGTRIRRTANADGRQYEHWSFVLWGDEVLCRVVAPLQSNSPVPAGASVELLRAKLRTRDRALDTFQLEVPAEQLESDSVASA</sequence>
<dbReference type="Gene3D" id="3.30.710.10">
    <property type="entry name" value="Potassium Channel Kv1.1, Chain A"/>
    <property type="match status" value="1"/>
</dbReference>
<proteinExistence type="predicted"/>